<accession>A0A923E7J6</accession>
<evidence type="ECO:0000256" key="3">
    <source>
        <dbReference type="ARBA" id="ARBA00022989"/>
    </source>
</evidence>
<dbReference type="GO" id="GO:0016020">
    <property type="term" value="C:membrane"/>
    <property type="evidence" value="ECO:0007669"/>
    <property type="project" value="UniProtKB-SubCell"/>
</dbReference>
<dbReference type="EMBL" id="JACHMK010000001">
    <property type="protein sequence ID" value="MBB6335011.1"/>
    <property type="molecule type" value="Genomic_DNA"/>
</dbReference>
<dbReference type="RefSeq" id="WP_246430002.1">
    <property type="nucleotide sequence ID" value="NZ_JACHMK010000001.1"/>
</dbReference>
<evidence type="ECO:0000256" key="5">
    <source>
        <dbReference type="SAM" id="Phobius"/>
    </source>
</evidence>
<comment type="subcellular location">
    <subcellularLocation>
        <location evidence="1">Membrane</location>
        <topology evidence="1">Multi-pass membrane protein</topology>
    </subcellularLocation>
</comment>
<dbReference type="InterPro" id="IPR007829">
    <property type="entry name" value="TM2"/>
</dbReference>
<keyword evidence="3 5" id="KW-1133">Transmembrane helix</keyword>
<evidence type="ECO:0000256" key="4">
    <source>
        <dbReference type="ARBA" id="ARBA00023136"/>
    </source>
</evidence>
<comment type="caution">
    <text evidence="7">The sequence shown here is derived from an EMBL/GenBank/DDBJ whole genome shotgun (WGS) entry which is preliminary data.</text>
</comment>
<evidence type="ECO:0000256" key="2">
    <source>
        <dbReference type="ARBA" id="ARBA00022692"/>
    </source>
</evidence>
<feature type="domain" description="TM2" evidence="6">
    <location>
        <begin position="18"/>
        <end position="63"/>
    </location>
</feature>
<name>A0A923E7J6_9ACTO</name>
<keyword evidence="4 5" id="KW-0472">Membrane</keyword>
<protein>
    <recommendedName>
        <fullName evidence="6">TM2 domain-containing protein</fullName>
    </recommendedName>
</protein>
<feature type="transmembrane region" description="Helical" evidence="5">
    <location>
        <begin position="20"/>
        <end position="41"/>
    </location>
</feature>
<evidence type="ECO:0000256" key="1">
    <source>
        <dbReference type="ARBA" id="ARBA00004141"/>
    </source>
</evidence>
<dbReference type="Pfam" id="PF05154">
    <property type="entry name" value="TM2"/>
    <property type="match status" value="1"/>
</dbReference>
<organism evidence="7 8">
    <name type="scientific">Schaalia hyovaginalis</name>
    <dbReference type="NCBI Taxonomy" id="29316"/>
    <lineage>
        <taxon>Bacteria</taxon>
        <taxon>Bacillati</taxon>
        <taxon>Actinomycetota</taxon>
        <taxon>Actinomycetes</taxon>
        <taxon>Actinomycetales</taxon>
        <taxon>Actinomycetaceae</taxon>
        <taxon>Schaalia</taxon>
    </lineage>
</organism>
<keyword evidence="8" id="KW-1185">Reference proteome</keyword>
<feature type="transmembrane region" description="Helical" evidence="5">
    <location>
        <begin position="53"/>
        <end position="72"/>
    </location>
</feature>
<dbReference type="Proteomes" id="UP000617426">
    <property type="component" value="Unassembled WGS sequence"/>
</dbReference>
<dbReference type="AlphaFoldDB" id="A0A923E7J6"/>
<evidence type="ECO:0000313" key="7">
    <source>
        <dbReference type="EMBL" id="MBB6335011.1"/>
    </source>
</evidence>
<gene>
    <name evidence="7" type="ORF">HD592_001576</name>
</gene>
<reference evidence="7" key="1">
    <citation type="submission" date="2020-08" db="EMBL/GenBank/DDBJ databases">
        <title>Sequencing the genomes of 1000 actinobacteria strains.</title>
        <authorList>
            <person name="Klenk H.-P."/>
        </authorList>
    </citation>
    <scope>NUCLEOTIDE SEQUENCE</scope>
    <source>
        <strain evidence="7">DSM 10695</strain>
    </source>
</reference>
<sequence length="123" mass="12881">MSMNTPPQAPRAPQGSQAKSRMVAAILTFFLGQIGVGDFYLGYIPQAITKIGLTVVAYGSAWWSSALAVKALETGSGSWAIGALIALSVIAFIALGILILIAFIQILTRKGRYATDAQGVPLV</sequence>
<evidence type="ECO:0000313" key="8">
    <source>
        <dbReference type="Proteomes" id="UP000617426"/>
    </source>
</evidence>
<keyword evidence="2 5" id="KW-0812">Transmembrane</keyword>
<proteinExistence type="predicted"/>
<evidence type="ECO:0000259" key="6">
    <source>
        <dbReference type="Pfam" id="PF05154"/>
    </source>
</evidence>
<feature type="transmembrane region" description="Helical" evidence="5">
    <location>
        <begin position="78"/>
        <end position="104"/>
    </location>
</feature>